<sequence>MSPFFINFGFDFESFPTTVLESMYPQEDKLANQMKKIHSDLILFLTKAHKEYKKYADCHCSPEKDYSVDSYIYLNACILKLKIPSKKLGPKKIGPLKVL</sequence>
<evidence type="ECO:0000313" key="1">
    <source>
        <dbReference type="EMBL" id="KAJ9083415.1"/>
    </source>
</evidence>
<organism evidence="1 2">
    <name type="scientific">Entomophthora muscae</name>
    <dbReference type="NCBI Taxonomy" id="34485"/>
    <lineage>
        <taxon>Eukaryota</taxon>
        <taxon>Fungi</taxon>
        <taxon>Fungi incertae sedis</taxon>
        <taxon>Zoopagomycota</taxon>
        <taxon>Entomophthoromycotina</taxon>
        <taxon>Entomophthoromycetes</taxon>
        <taxon>Entomophthorales</taxon>
        <taxon>Entomophthoraceae</taxon>
        <taxon>Entomophthora</taxon>
    </lineage>
</organism>
<reference evidence="1" key="1">
    <citation type="submission" date="2022-04" db="EMBL/GenBank/DDBJ databases">
        <title>Genome of the entomopathogenic fungus Entomophthora muscae.</title>
        <authorList>
            <person name="Elya C."/>
            <person name="Lovett B.R."/>
            <person name="Lee E."/>
            <person name="Macias A.M."/>
            <person name="Hajek A.E."/>
            <person name="De Bivort B.L."/>
            <person name="Kasson M.T."/>
            <person name="De Fine Licht H.H."/>
            <person name="Stajich J.E."/>
        </authorList>
    </citation>
    <scope>NUCLEOTIDE SEQUENCE</scope>
    <source>
        <strain evidence="1">Berkeley</strain>
    </source>
</reference>
<proteinExistence type="predicted"/>
<gene>
    <name evidence="1" type="ORF">DSO57_1034912</name>
</gene>
<evidence type="ECO:0000313" key="2">
    <source>
        <dbReference type="Proteomes" id="UP001165960"/>
    </source>
</evidence>
<keyword evidence="2" id="KW-1185">Reference proteome</keyword>
<dbReference type="Proteomes" id="UP001165960">
    <property type="component" value="Unassembled WGS sequence"/>
</dbReference>
<protein>
    <submittedName>
        <fullName evidence="1">Uncharacterized protein</fullName>
    </submittedName>
</protein>
<accession>A0ACC2U9L9</accession>
<name>A0ACC2U9L9_9FUNG</name>
<dbReference type="EMBL" id="QTSX02001008">
    <property type="protein sequence ID" value="KAJ9083415.1"/>
    <property type="molecule type" value="Genomic_DNA"/>
</dbReference>
<comment type="caution">
    <text evidence="1">The sequence shown here is derived from an EMBL/GenBank/DDBJ whole genome shotgun (WGS) entry which is preliminary data.</text>
</comment>